<feature type="chain" id="PRO_5004935050" description="alpha-galactosidase" evidence="3">
    <location>
        <begin position="21"/>
        <end position="287"/>
    </location>
</feature>
<accession>W9YGY3</accession>
<evidence type="ECO:0000256" key="1">
    <source>
        <dbReference type="ARBA" id="ARBA00001255"/>
    </source>
</evidence>
<evidence type="ECO:0000313" key="6">
    <source>
        <dbReference type="Proteomes" id="UP000019478"/>
    </source>
</evidence>
<dbReference type="STRING" id="1182542.W9YGY3"/>
<name>W9YGY3_9EURO</name>
<evidence type="ECO:0000313" key="5">
    <source>
        <dbReference type="EMBL" id="EXJ92157.1"/>
    </source>
</evidence>
<protein>
    <recommendedName>
        <fullName evidence="2">alpha-galactosidase</fullName>
        <ecNumber evidence="2">3.2.1.22</ecNumber>
    </recommendedName>
</protein>
<dbReference type="GO" id="GO:0004557">
    <property type="term" value="F:alpha-galactosidase activity"/>
    <property type="evidence" value="ECO:0007669"/>
    <property type="project" value="UniProtKB-EC"/>
</dbReference>
<gene>
    <name evidence="5" type="ORF">A1O3_00707</name>
</gene>
<dbReference type="InterPro" id="IPR004352">
    <property type="entry name" value="GH114_TIM-barrel"/>
</dbReference>
<dbReference type="OrthoDB" id="2108802at2759"/>
<keyword evidence="6" id="KW-1185">Reference proteome</keyword>
<dbReference type="InterPro" id="IPR017853">
    <property type="entry name" value="GH"/>
</dbReference>
<dbReference type="HOGENOM" id="CLU_051214_1_1_1"/>
<comment type="catalytic activity">
    <reaction evidence="1">
        <text>Hydrolysis of terminal, non-reducing alpha-D-galactose residues in alpha-D-galactosides, including galactose oligosaccharides, galactomannans and galactolipids.</text>
        <dbReference type="EC" id="3.2.1.22"/>
    </reaction>
</comment>
<dbReference type="eggNOG" id="ENOG502RCTR">
    <property type="taxonomic scope" value="Eukaryota"/>
</dbReference>
<feature type="domain" description="Glycoside-hydrolase family GH114 TIM-barrel" evidence="4">
    <location>
        <begin position="48"/>
        <end position="283"/>
    </location>
</feature>
<dbReference type="RefSeq" id="XP_007729047.1">
    <property type="nucleotide sequence ID" value="XM_007730857.1"/>
</dbReference>
<evidence type="ECO:0000259" key="4">
    <source>
        <dbReference type="Pfam" id="PF03537"/>
    </source>
</evidence>
<dbReference type="EC" id="3.2.1.22" evidence="2"/>
<sequence>MLRFALFLVAILGYLQVTSSLAIESRGTTTRSCAARPSGLWKPSPGTTWDYQLSHPITSASSLNTSLKVWDVDVFDNNATTIQAIQSLGLKVICYFSAGSYEDWRPDASSFDAADLGSDLDGWPGERWLNVSSPAVRTIMDARLDLAVRKGCDGVDPDNIDGYENDNGLNLTQDDAVDFVLYLANQAHSRNLSVGLKNGGAILPDVIDCMDWSVNEQCVEYNECDVYAPFIKQNKPVFHVEYPKGDDVNNNDDVSESTKEYICGDASASGFSTILKNIDLDSWIETC</sequence>
<dbReference type="Gene3D" id="3.20.20.70">
    <property type="entry name" value="Aldolase class I"/>
    <property type="match status" value="1"/>
</dbReference>
<evidence type="ECO:0000256" key="2">
    <source>
        <dbReference type="ARBA" id="ARBA00012755"/>
    </source>
</evidence>
<dbReference type="PANTHER" id="PTHR35273:SF2">
    <property type="entry name" value="ALPHA-GALACTOSIDASE"/>
    <property type="match status" value="1"/>
</dbReference>
<reference evidence="5 6" key="1">
    <citation type="submission" date="2013-03" db="EMBL/GenBank/DDBJ databases">
        <title>The Genome Sequence of Capronia epimyces CBS 606.96.</title>
        <authorList>
            <consortium name="The Broad Institute Genomics Platform"/>
            <person name="Cuomo C."/>
            <person name="de Hoog S."/>
            <person name="Gorbushina A."/>
            <person name="Walker B."/>
            <person name="Young S.K."/>
            <person name="Zeng Q."/>
            <person name="Gargeya S."/>
            <person name="Fitzgerald M."/>
            <person name="Haas B."/>
            <person name="Abouelleil A."/>
            <person name="Allen A.W."/>
            <person name="Alvarado L."/>
            <person name="Arachchi H.M."/>
            <person name="Berlin A.M."/>
            <person name="Chapman S.B."/>
            <person name="Gainer-Dewar J."/>
            <person name="Goldberg J."/>
            <person name="Griggs A."/>
            <person name="Gujja S."/>
            <person name="Hansen M."/>
            <person name="Howarth C."/>
            <person name="Imamovic A."/>
            <person name="Ireland A."/>
            <person name="Larimer J."/>
            <person name="McCowan C."/>
            <person name="Murphy C."/>
            <person name="Pearson M."/>
            <person name="Poon T.W."/>
            <person name="Priest M."/>
            <person name="Roberts A."/>
            <person name="Saif S."/>
            <person name="Shea T."/>
            <person name="Sisk P."/>
            <person name="Sykes S."/>
            <person name="Wortman J."/>
            <person name="Nusbaum C."/>
            <person name="Birren B."/>
        </authorList>
    </citation>
    <scope>NUCLEOTIDE SEQUENCE [LARGE SCALE GENOMIC DNA]</scope>
    <source>
        <strain evidence="5 6">CBS 606.96</strain>
    </source>
</reference>
<keyword evidence="3" id="KW-0732">Signal</keyword>
<dbReference type="InterPro" id="IPR013785">
    <property type="entry name" value="Aldolase_TIM"/>
</dbReference>
<dbReference type="SUPFAM" id="SSF51445">
    <property type="entry name" value="(Trans)glycosidases"/>
    <property type="match status" value="1"/>
</dbReference>
<evidence type="ECO:0000256" key="3">
    <source>
        <dbReference type="SAM" id="SignalP"/>
    </source>
</evidence>
<feature type="signal peptide" evidence="3">
    <location>
        <begin position="1"/>
        <end position="20"/>
    </location>
</feature>
<dbReference type="EMBL" id="AMGY01000001">
    <property type="protein sequence ID" value="EXJ92157.1"/>
    <property type="molecule type" value="Genomic_DNA"/>
</dbReference>
<dbReference type="GeneID" id="19164847"/>
<dbReference type="PANTHER" id="PTHR35273">
    <property type="entry name" value="ALPHA-1,4 POLYGALACTOSAMINIDASE, PUTATIVE (AFU_ORTHOLOGUE AFUA_3G07890)-RELATED"/>
    <property type="match status" value="1"/>
</dbReference>
<dbReference type="Proteomes" id="UP000019478">
    <property type="component" value="Unassembled WGS sequence"/>
</dbReference>
<dbReference type="Pfam" id="PF03537">
    <property type="entry name" value="Glyco_hydro_114"/>
    <property type="match status" value="1"/>
</dbReference>
<comment type="caution">
    <text evidence="5">The sequence shown here is derived from an EMBL/GenBank/DDBJ whole genome shotgun (WGS) entry which is preliminary data.</text>
</comment>
<dbReference type="AlphaFoldDB" id="W9YGY3"/>
<proteinExistence type="predicted"/>
<organism evidence="5 6">
    <name type="scientific">Capronia epimyces CBS 606.96</name>
    <dbReference type="NCBI Taxonomy" id="1182542"/>
    <lineage>
        <taxon>Eukaryota</taxon>
        <taxon>Fungi</taxon>
        <taxon>Dikarya</taxon>
        <taxon>Ascomycota</taxon>
        <taxon>Pezizomycotina</taxon>
        <taxon>Eurotiomycetes</taxon>
        <taxon>Chaetothyriomycetidae</taxon>
        <taxon>Chaetothyriales</taxon>
        <taxon>Herpotrichiellaceae</taxon>
        <taxon>Capronia</taxon>
    </lineage>
</organism>